<dbReference type="STRING" id="1827387.A4S15_02195"/>
<evidence type="ECO:0000256" key="5">
    <source>
        <dbReference type="ARBA" id="ARBA00023136"/>
    </source>
</evidence>
<proteinExistence type="inferred from homology"/>
<evidence type="ECO:0000256" key="4">
    <source>
        <dbReference type="ARBA" id="ARBA00022989"/>
    </source>
</evidence>
<feature type="transmembrane region" description="Helical" evidence="6">
    <location>
        <begin position="77"/>
        <end position="101"/>
    </location>
</feature>
<feature type="transmembrane region" description="Helical" evidence="6">
    <location>
        <begin position="189"/>
        <end position="210"/>
    </location>
</feature>
<feature type="transmembrane region" description="Helical" evidence="6">
    <location>
        <begin position="108"/>
        <end position="133"/>
    </location>
</feature>
<evidence type="ECO:0000313" key="9">
    <source>
        <dbReference type="Proteomes" id="UP000192872"/>
    </source>
</evidence>
<feature type="transmembrane region" description="Helical" evidence="6">
    <location>
        <begin position="34"/>
        <end position="57"/>
    </location>
</feature>
<keyword evidence="2 6" id="KW-1003">Cell membrane</keyword>
<evidence type="ECO:0000256" key="1">
    <source>
        <dbReference type="ARBA" id="ARBA00004651"/>
    </source>
</evidence>
<dbReference type="PANTHER" id="PTHR12677">
    <property type="entry name" value="GOLGI APPARATUS MEMBRANE PROTEIN TVP38-RELATED"/>
    <property type="match status" value="1"/>
</dbReference>
<dbReference type="InterPro" id="IPR015414">
    <property type="entry name" value="TMEM64"/>
</dbReference>
<name>A0A1W9HQN7_9HYPH</name>
<comment type="similarity">
    <text evidence="6">Belongs to the TVP38/TMEM64 family.</text>
</comment>
<dbReference type="RefSeq" id="WP_376803892.1">
    <property type="nucleotide sequence ID" value="NZ_LWDL01000031.1"/>
</dbReference>
<keyword evidence="4 6" id="KW-1133">Transmembrane helix</keyword>
<keyword evidence="3 6" id="KW-0812">Transmembrane</keyword>
<dbReference type="PANTHER" id="PTHR12677:SF59">
    <property type="entry name" value="GOLGI APPARATUS MEMBRANE PROTEIN TVP38-RELATED"/>
    <property type="match status" value="1"/>
</dbReference>
<accession>A0A1W9HQN7</accession>
<comment type="caution">
    <text evidence="8">The sequence shown here is derived from an EMBL/GenBank/DDBJ whole genome shotgun (WGS) entry which is preliminary data.</text>
</comment>
<dbReference type="GO" id="GO:0005886">
    <property type="term" value="C:plasma membrane"/>
    <property type="evidence" value="ECO:0007669"/>
    <property type="project" value="UniProtKB-SubCell"/>
</dbReference>
<evidence type="ECO:0000259" key="7">
    <source>
        <dbReference type="Pfam" id="PF09335"/>
    </source>
</evidence>
<comment type="subcellular location">
    <subcellularLocation>
        <location evidence="1 6">Cell membrane</location>
        <topology evidence="1 6">Multi-pass membrane protein</topology>
    </subcellularLocation>
</comment>
<reference evidence="8 9" key="1">
    <citation type="journal article" date="2017" name="Water Res.">
        <title>Comammox in drinking water systems.</title>
        <authorList>
            <person name="Wang Y."/>
            <person name="Ma L."/>
            <person name="Mao Y."/>
            <person name="Jiang X."/>
            <person name="Xia Y."/>
            <person name="Yu K."/>
            <person name="Li B."/>
            <person name="Zhang T."/>
        </authorList>
    </citation>
    <scope>NUCLEOTIDE SEQUENCE [LARGE SCALE GENOMIC DNA]</scope>
    <source>
        <strain evidence="8">SG_bin8</strain>
    </source>
</reference>
<organism evidence="8 9">
    <name type="scientific">Candidatus Raskinella chloraquaticus</name>
    <dbReference type="NCBI Taxonomy" id="1951219"/>
    <lineage>
        <taxon>Bacteria</taxon>
        <taxon>Pseudomonadati</taxon>
        <taxon>Pseudomonadota</taxon>
        <taxon>Alphaproteobacteria</taxon>
        <taxon>Hyphomicrobiales</taxon>
        <taxon>Phreatobacteraceae</taxon>
        <taxon>Candidatus Raskinella</taxon>
    </lineage>
</organism>
<dbReference type="InterPro" id="IPR032816">
    <property type="entry name" value="VTT_dom"/>
</dbReference>
<dbReference type="Proteomes" id="UP000192872">
    <property type="component" value="Unassembled WGS sequence"/>
</dbReference>
<protein>
    <recommendedName>
        <fullName evidence="6">TVP38/TMEM64 family membrane protein</fullName>
    </recommendedName>
</protein>
<evidence type="ECO:0000256" key="2">
    <source>
        <dbReference type="ARBA" id="ARBA00022475"/>
    </source>
</evidence>
<keyword evidence="5 6" id="KW-0472">Membrane</keyword>
<feature type="transmembrane region" description="Helical" evidence="6">
    <location>
        <begin position="250"/>
        <end position="270"/>
    </location>
</feature>
<gene>
    <name evidence="8" type="ORF">A4S15_02195</name>
</gene>
<feature type="domain" description="VTT" evidence="7">
    <location>
        <begin position="96"/>
        <end position="212"/>
    </location>
</feature>
<evidence type="ECO:0000256" key="3">
    <source>
        <dbReference type="ARBA" id="ARBA00022692"/>
    </source>
</evidence>
<dbReference type="AlphaFoldDB" id="A0A1W9HQN7"/>
<evidence type="ECO:0000256" key="6">
    <source>
        <dbReference type="RuleBase" id="RU366058"/>
    </source>
</evidence>
<feature type="transmembrane region" description="Helical" evidence="6">
    <location>
        <begin position="160"/>
        <end position="182"/>
    </location>
</feature>
<dbReference type="EMBL" id="LWDL01000031">
    <property type="protein sequence ID" value="OQW49564.1"/>
    <property type="molecule type" value="Genomic_DNA"/>
</dbReference>
<evidence type="ECO:0000313" key="8">
    <source>
        <dbReference type="EMBL" id="OQW49564.1"/>
    </source>
</evidence>
<dbReference type="Pfam" id="PF09335">
    <property type="entry name" value="VTT_dom"/>
    <property type="match status" value="1"/>
</dbReference>
<sequence>MDNEAPGALAAGPDRRGDAAVTDLSGKRKSFAPWIIALVFVGVTIAIFASGVHRYLSFSTLVTYQDSLHDMVARNPAVAPLLFVLASALAVAFSIPGAVVLTVTSGFLFGGILGTMLTLTGATIGVAGIYAIAGSALGPAVKRLVEGRLASINEGFREGVWSYLFFLRLVPLFPFWVVNLATACLQVPLVPLLVTTFLGTLPATLAFSFAGASFAEIVRSQGEALRTCQASGATTCGVTFDASHVISPQILATFVALGVMALVPVAMKTWRRRSKSVGKF</sequence>